<dbReference type="InterPro" id="IPR000683">
    <property type="entry name" value="Gfo/Idh/MocA-like_OxRdtase_N"/>
</dbReference>
<accession>A0ABW4JA84</accession>
<gene>
    <name evidence="2" type="ORF">ACFSB2_00785</name>
</gene>
<proteinExistence type="predicted"/>
<dbReference type="InterPro" id="IPR051450">
    <property type="entry name" value="Gfo/Idh/MocA_Oxidoreductases"/>
</dbReference>
<name>A0ABW4JA84_9BACL</name>
<comment type="caution">
    <text evidence="2">The sequence shown here is derived from an EMBL/GenBank/DDBJ whole genome shotgun (WGS) entry which is preliminary data.</text>
</comment>
<dbReference type="Proteomes" id="UP001597079">
    <property type="component" value="Unassembled WGS sequence"/>
</dbReference>
<evidence type="ECO:0000259" key="1">
    <source>
        <dbReference type="Pfam" id="PF01408"/>
    </source>
</evidence>
<dbReference type="InterPro" id="IPR036291">
    <property type="entry name" value="NAD(P)-bd_dom_sf"/>
</dbReference>
<reference evidence="3" key="1">
    <citation type="journal article" date="2019" name="Int. J. Syst. Evol. Microbiol.">
        <title>The Global Catalogue of Microorganisms (GCM) 10K type strain sequencing project: providing services to taxonomists for standard genome sequencing and annotation.</title>
        <authorList>
            <consortium name="The Broad Institute Genomics Platform"/>
            <consortium name="The Broad Institute Genome Sequencing Center for Infectious Disease"/>
            <person name="Wu L."/>
            <person name="Ma J."/>
        </authorList>
    </citation>
    <scope>NUCLEOTIDE SEQUENCE [LARGE SCALE GENOMIC DNA]</scope>
    <source>
        <strain evidence="3">CGMCC 1.12286</strain>
    </source>
</reference>
<feature type="domain" description="Gfo/Idh/MocA-like oxidoreductase N-terminal" evidence="1">
    <location>
        <begin position="3"/>
        <end position="110"/>
    </location>
</feature>
<dbReference type="PANTHER" id="PTHR43377">
    <property type="entry name" value="BILIVERDIN REDUCTASE A"/>
    <property type="match status" value="1"/>
</dbReference>
<dbReference type="Pfam" id="PF01408">
    <property type="entry name" value="GFO_IDH_MocA"/>
    <property type="match status" value="1"/>
</dbReference>
<dbReference type="EMBL" id="JBHUCX010000004">
    <property type="protein sequence ID" value="MFD1673256.1"/>
    <property type="molecule type" value="Genomic_DNA"/>
</dbReference>
<sequence>MITFAIVGSGWRSAFFLRIAEQLPKMFRVAGMVVRDEAKGQAFERRWGVSTYRSVQDLIDHVDASFVVVSVPREVAPEITVQLCEKGFPVLCETPPAKDLPELIAFNRLLQRDWKVQIAEQYIFQPSHAARLSLVKSGRMGAVQQAQVSVAHDYHGVSLLRNFLGIGYEDATIHAFAHHAPIVQSPDRDGPPKDLRLQDSKQVVATLRFGDKLAVYDFTDQQYFSWIRSPRMLIRGDRGEINNFEVKYLTDTGSPVATRLHRQDAGHDGNLEGFYLKGISLGAESLYENEFIPGRLSDDEIAVATCLKKMDAYVKGGPAFYSVAEASQDHYLSLLIHQAVDRGESVVSSRQPWASS</sequence>
<organism evidence="2 3">
    <name type="scientific">Alicyclobacillus fodiniaquatilis</name>
    <dbReference type="NCBI Taxonomy" id="1661150"/>
    <lineage>
        <taxon>Bacteria</taxon>
        <taxon>Bacillati</taxon>
        <taxon>Bacillota</taxon>
        <taxon>Bacilli</taxon>
        <taxon>Bacillales</taxon>
        <taxon>Alicyclobacillaceae</taxon>
        <taxon>Alicyclobacillus</taxon>
    </lineage>
</organism>
<dbReference type="SUPFAM" id="SSF51735">
    <property type="entry name" value="NAD(P)-binding Rossmann-fold domains"/>
    <property type="match status" value="1"/>
</dbReference>
<dbReference type="PANTHER" id="PTHR43377:SF1">
    <property type="entry name" value="BILIVERDIN REDUCTASE A"/>
    <property type="match status" value="1"/>
</dbReference>
<evidence type="ECO:0000313" key="3">
    <source>
        <dbReference type="Proteomes" id="UP001597079"/>
    </source>
</evidence>
<dbReference type="Gene3D" id="3.40.50.720">
    <property type="entry name" value="NAD(P)-binding Rossmann-like Domain"/>
    <property type="match status" value="1"/>
</dbReference>
<keyword evidence="3" id="KW-1185">Reference proteome</keyword>
<dbReference type="RefSeq" id="WP_377940616.1">
    <property type="nucleotide sequence ID" value="NZ_JBHUCX010000004.1"/>
</dbReference>
<protein>
    <submittedName>
        <fullName evidence="2">Gfo/Idh/MocA family protein</fullName>
    </submittedName>
</protein>
<evidence type="ECO:0000313" key="2">
    <source>
        <dbReference type="EMBL" id="MFD1673256.1"/>
    </source>
</evidence>